<dbReference type="InterPro" id="IPR050580">
    <property type="entry name" value="2H_phosphoesterase_YjcG-like"/>
</dbReference>
<dbReference type="RefSeq" id="WP_188684339.1">
    <property type="nucleotide sequence ID" value="NZ_BMKX01000002.1"/>
</dbReference>
<dbReference type="Gene3D" id="3.90.1140.10">
    <property type="entry name" value="Cyclic phosphodiesterase"/>
    <property type="match status" value="1"/>
</dbReference>
<sequence length="178" mass="19783">MSDQATEISDPQFTLGVVIPVPEPQRSVLREWRRKFGGADTESIDPHITLISGGYLKSWAQAAARVREVAQENSRFTVRLAAARSFQPASDVVYLPLAAGAERCWALHEALLAGPLRHESKFDYHPHLTIAQNVAEADLAAAYTALQEVDLRFEVHSVQLFDTRNGAWNFCEQIALGR</sequence>
<evidence type="ECO:0000313" key="1">
    <source>
        <dbReference type="EMBL" id="GGJ54321.1"/>
    </source>
</evidence>
<dbReference type="Pfam" id="PF13563">
    <property type="entry name" value="2_5_RNA_ligase2"/>
    <property type="match status" value="1"/>
</dbReference>
<protein>
    <submittedName>
        <fullName evidence="1">Phosphoesterase</fullName>
    </submittedName>
</protein>
<keyword evidence="2" id="KW-1185">Reference proteome</keyword>
<proteinExistence type="predicted"/>
<dbReference type="InterPro" id="IPR009097">
    <property type="entry name" value="Cyclic_Pdiesterase"/>
</dbReference>
<dbReference type="EMBL" id="BMKX01000002">
    <property type="protein sequence ID" value="GGJ54321.1"/>
    <property type="molecule type" value="Genomic_DNA"/>
</dbReference>
<gene>
    <name evidence="1" type="ORF">GCM10007173_11170</name>
</gene>
<dbReference type="Proteomes" id="UP000606115">
    <property type="component" value="Unassembled WGS sequence"/>
</dbReference>
<dbReference type="PANTHER" id="PTHR40037:SF1">
    <property type="entry name" value="PHOSPHOESTERASE SAOUHSC_00951-RELATED"/>
    <property type="match status" value="1"/>
</dbReference>
<dbReference type="PANTHER" id="PTHR40037">
    <property type="entry name" value="PHOSPHOESTERASE YJCG-RELATED"/>
    <property type="match status" value="1"/>
</dbReference>
<comment type="caution">
    <text evidence="1">The sequence shown here is derived from an EMBL/GenBank/DDBJ whole genome shotgun (WGS) entry which is preliminary data.</text>
</comment>
<dbReference type="SUPFAM" id="SSF55144">
    <property type="entry name" value="LigT-like"/>
    <property type="match status" value="1"/>
</dbReference>
<name>A0ABQ2DE79_9MICC</name>
<accession>A0ABQ2DE79</accession>
<dbReference type="GeneID" id="303303501"/>
<reference evidence="2" key="1">
    <citation type="journal article" date="2019" name="Int. J. Syst. Evol. Microbiol.">
        <title>The Global Catalogue of Microorganisms (GCM) 10K type strain sequencing project: providing services to taxonomists for standard genome sequencing and annotation.</title>
        <authorList>
            <consortium name="The Broad Institute Genomics Platform"/>
            <consortium name="The Broad Institute Genome Sequencing Center for Infectious Disease"/>
            <person name="Wu L."/>
            <person name="Ma J."/>
        </authorList>
    </citation>
    <scope>NUCLEOTIDE SEQUENCE [LARGE SCALE GENOMIC DNA]</scope>
    <source>
        <strain evidence="2">CGMCC 1.3685</strain>
    </source>
</reference>
<organism evidence="1 2">
    <name type="scientific">Glutamicibacter ardleyensis</name>
    <dbReference type="NCBI Taxonomy" id="225894"/>
    <lineage>
        <taxon>Bacteria</taxon>
        <taxon>Bacillati</taxon>
        <taxon>Actinomycetota</taxon>
        <taxon>Actinomycetes</taxon>
        <taxon>Micrococcales</taxon>
        <taxon>Micrococcaceae</taxon>
        <taxon>Glutamicibacter</taxon>
    </lineage>
</organism>
<evidence type="ECO:0000313" key="2">
    <source>
        <dbReference type="Proteomes" id="UP000606115"/>
    </source>
</evidence>